<evidence type="ECO:0000256" key="3">
    <source>
        <dbReference type="PROSITE-ProRule" id="PRU10141"/>
    </source>
</evidence>
<keyword evidence="4" id="KW-0808">Transferase</keyword>
<evidence type="ECO:0000313" key="6">
    <source>
        <dbReference type="EMBL" id="NDV34945.1"/>
    </source>
</evidence>
<dbReference type="PROSITE" id="PS00107">
    <property type="entry name" value="PROTEIN_KINASE_ATP"/>
    <property type="match status" value="1"/>
</dbReference>
<keyword evidence="1 3" id="KW-0547">Nucleotide-binding</keyword>
<keyword evidence="4" id="KW-0418">Kinase</keyword>
<dbReference type="Pfam" id="PF00069">
    <property type="entry name" value="Pkinase"/>
    <property type="match status" value="1"/>
</dbReference>
<protein>
    <recommendedName>
        <fullName evidence="5">Protein kinase domain-containing protein</fullName>
    </recommendedName>
</protein>
<dbReference type="InterPro" id="IPR008271">
    <property type="entry name" value="Ser/Thr_kinase_AS"/>
</dbReference>
<evidence type="ECO:0000256" key="2">
    <source>
        <dbReference type="ARBA" id="ARBA00022840"/>
    </source>
</evidence>
<organism evidence="6">
    <name type="scientific">Arcella intermedia</name>
    <dbReference type="NCBI Taxonomy" id="1963864"/>
    <lineage>
        <taxon>Eukaryota</taxon>
        <taxon>Amoebozoa</taxon>
        <taxon>Tubulinea</taxon>
        <taxon>Elardia</taxon>
        <taxon>Arcellinida</taxon>
        <taxon>Sphaerothecina</taxon>
        <taxon>Arcellidae</taxon>
        <taxon>Arcella</taxon>
    </lineage>
</organism>
<accession>A0A6B2LD71</accession>
<dbReference type="GO" id="GO:0005524">
    <property type="term" value="F:ATP binding"/>
    <property type="evidence" value="ECO:0007669"/>
    <property type="project" value="UniProtKB-UniRule"/>
</dbReference>
<dbReference type="Gene3D" id="1.10.510.10">
    <property type="entry name" value="Transferase(Phosphotransferase) domain 1"/>
    <property type="match status" value="1"/>
</dbReference>
<sequence>MQGYHGTYEIQLGKFLGKGAGGQVNLGRNIQSNESVAVKLMTKDYIDTERGAAKIRELQMLHTMTHPYIISVIESIEIPDAFYIIMELGRGDLMHKLEEGIHDTAQAKRVAMNLFSALEYLHSIGICHRDVKPENLLCCQGPRGEEAWKLGDFGIAIFFTEEDPYITGNIGTPDYMAPEIFLDQKYTKEVDLWAAGVTLFSALTAQSPWAHTNPQAKQHAILIGEVSWHQETWDAIDPNAKDLVEKLIVRDPQERPSPEACLRHKWLIV</sequence>
<dbReference type="Gene3D" id="3.30.200.20">
    <property type="entry name" value="Phosphorylase Kinase, domain 1"/>
    <property type="match status" value="1"/>
</dbReference>
<dbReference type="AlphaFoldDB" id="A0A6B2LD71"/>
<dbReference type="SUPFAM" id="SSF56112">
    <property type="entry name" value="Protein kinase-like (PK-like)"/>
    <property type="match status" value="1"/>
</dbReference>
<dbReference type="InterPro" id="IPR000719">
    <property type="entry name" value="Prot_kinase_dom"/>
</dbReference>
<dbReference type="PANTHER" id="PTHR24347">
    <property type="entry name" value="SERINE/THREONINE-PROTEIN KINASE"/>
    <property type="match status" value="1"/>
</dbReference>
<feature type="domain" description="Protein kinase" evidence="5">
    <location>
        <begin position="10"/>
        <end position="267"/>
    </location>
</feature>
<feature type="binding site" evidence="3">
    <location>
        <position position="39"/>
    </location>
    <ligand>
        <name>ATP</name>
        <dbReference type="ChEBI" id="CHEBI:30616"/>
    </ligand>
</feature>
<proteinExistence type="inferred from homology"/>
<evidence type="ECO:0000256" key="1">
    <source>
        <dbReference type="ARBA" id="ARBA00022741"/>
    </source>
</evidence>
<dbReference type="PIRSF" id="PIRSF000654">
    <property type="entry name" value="Integrin-linked_kinase"/>
    <property type="match status" value="1"/>
</dbReference>
<dbReference type="PROSITE" id="PS00108">
    <property type="entry name" value="PROTEIN_KINASE_ST"/>
    <property type="match status" value="1"/>
</dbReference>
<reference evidence="6" key="1">
    <citation type="journal article" date="2020" name="J. Eukaryot. Microbiol.">
        <title>De novo Sequencing, Assembly and Annotation of the Transcriptome for the Free-Living Testate Amoeba Arcella intermedia.</title>
        <authorList>
            <person name="Ribeiro G.M."/>
            <person name="Porfirio-Sousa A.L."/>
            <person name="Maurer-Alcala X.X."/>
            <person name="Katz L.A."/>
            <person name="Lahr D.J.G."/>
        </authorList>
    </citation>
    <scope>NUCLEOTIDE SEQUENCE</scope>
</reference>
<name>A0A6B2LD71_9EUKA</name>
<dbReference type="SMART" id="SM00220">
    <property type="entry name" value="S_TKc"/>
    <property type="match status" value="1"/>
</dbReference>
<keyword evidence="2 3" id="KW-0067">ATP-binding</keyword>
<dbReference type="GO" id="GO:0004674">
    <property type="term" value="F:protein serine/threonine kinase activity"/>
    <property type="evidence" value="ECO:0007669"/>
    <property type="project" value="UniProtKB-KW"/>
</dbReference>
<keyword evidence="4" id="KW-0723">Serine/threonine-protein kinase</keyword>
<evidence type="ECO:0000259" key="5">
    <source>
        <dbReference type="PROSITE" id="PS50011"/>
    </source>
</evidence>
<dbReference type="PROSITE" id="PS50011">
    <property type="entry name" value="PROTEIN_KINASE_DOM"/>
    <property type="match status" value="1"/>
</dbReference>
<evidence type="ECO:0000256" key="4">
    <source>
        <dbReference type="RuleBase" id="RU000304"/>
    </source>
</evidence>
<comment type="similarity">
    <text evidence="4">Belongs to the protein kinase superfamily.</text>
</comment>
<dbReference type="EMBL" id="GIBP01005976">
    <property type="protein sequence ID" value="NDV34945.1"/>
    <property type="molecule type" value="Transcribed_RNA"/>
</dbReference>
<dbReference type="InterPro" id="IPR017441">
    <property type="entry name" value="Protein_kinase_ATP_BS"/>
</dbReference>
<dbReference type="InterPro" id="IPR011009">
    <property type="entry name" value="Kinase-like_dom_sf"/>
</dbReference>